<dbReference type="Gene3D" id="2.40.50.140">
    <property type="entry name" value="Nucleic acid-binding proteins"/>
    <property type="match status" value="1"/>
</dbReference>
<proteinExistence type="predicted"/>
<dbReference type="Pfam" id="PF00773">
    <property type="entry name" value="RNB"/>
    <property type="match status" value="2"/>
</dbReference>
<feature type="domain" description="RNB" evidence="1">
    <location>
        <begin position="236"/>
        <end position="512"/>
    </location>
</feature>
<evidence type="ECO:0000313" key="3">
    <source>
        <dbReference type="EMBL" id="VFK26511.1"/>
    </source>
</evidence>
<dbReference type="SMART" id="SM00955">
    <property type="entry name" value="RNB"/>
    <property type="match status" value="1"/>
</dbReference>
<name>A0A450W015_9GAMM</name>
<dbReference type="Gene3D" id="1.10.10.10">
    <property type="entry name" value="Winged helix-like DNA-binding domain superfamily/Winged helix DNA-binding domain"/>
    <property type="match status" value="1"/>
</dbReference>
<dbReference type="GO" id="GO:0006402">
    <property type="term" value="P:mRNA catabolic process"/>
    <property type="evidence" value="ECO:0007669"/>
    <property type="project" value="TreeGrafter"/>
</dbReference>
<dbReference type="AlphaFoldDB" id="A0A450W015"/>
<sequence>MTETLPQNSLVLYKSKPARVVAVADKVEIAFDGGQTQRVRPKDVTMIHPGPIRSIRELAPRTGDIETVCELLADSSVDLPELTELLYGDDSPSSRWNAWQLVAEGIYFYGTPDTIQAHAMEDARQKLADREAKAARERAWNDFLARVRGGQPLQPEDAEHLKETEALAFAKTGQSRLLRKLGIEQTPAQAHALLLRLEHWDGRVNPYPARIGLDTDAPQIPIGIHILAPNLATDERRDLTHLPAFAIDDEGNQDPDDAISLDGDRLWIHVADVAAIVTPESATDLEARNRGATLYLPELTAPMLPEGIAREFGLGQTEISPALSFGLDLNADGDVIHTEIAPSKIRVKRLTYDVVEEQIEEAPFHHLWRIAETARERRRAAGAAFIDLPEVSVRLVDGKVRLRPFTRLRSRILVAELMIMAGNAAAQFALAQDIPFPFITQVGSDTASGPQEQPQTLAEMYAHRRKLAPRQMGTTPAPHRGLGLACYTQVTSPLRRYLDLVAHQQLRAYLRGEKMLDTDQIIERVGATQVATAETRKGERLSNRHWTMVYLREHANWRGEGILVEKGEKRGTVLIPELGLDTQIRYRGDPPLNHAFTLELGEVDLARLSPYFTVERSTPRKSSPRP</sequence>
<dbReference type="Pfam" id="PF23161">
    <property type="entry name" value="HTH_RNase_II"/>
    <property type="match status" value="1"/>
</dbReference>
<gene>
    <name evidence="2" type="ORF">BECKLPF1236A_GA0070988_100379</name>
    <name evidence="3" type="ORF">BECKLPF1236C_GA0070990_100369</name>
</gene>
<dbReference type="EMBL" id="CAADFP010000036">
    <property type="protein sequence ID" value="VFK26511.1"/>
    <property type="molecule type" value="Genomic_DNA"/>
</dbReference>
<dbReference type="PANTHER" id="PTHR23355">
    <property type="entry name" value="RIBONUCLEASE"/>
    <property type="match status" value="1"/>
</dbReference>
<dbReference type="GO" id="GO:0003723">
    <property type="term" value="F:RNA binding"/>
    <property type="evidence" value="ECO:0007669"/>
    <property type="project" value="InterPro"/>
</dbReference>
<dbReference type="InterPro" id="IPR056404">
    <property type="entry name" value="HTH_RNase_II"/>
</dbReference>
<evidence type="ECO:0000313" key="2">
    <source>
        <dbReference type="EMBL" id="VFK10398.1"/>
    </source>
</evidence>
<dbReference type="GO" id="GO:0000932">
    <property type="term" value="C:P-body"/>
    <property type="evidence" value="ECO:0007669"/>
    <property type="project" value="TreeGrafter"/>
</dbReference>
<dbReference type="InterPro" id="IPR012340">
    <property type="entry name" value="NA-bd_OB-fold"/>
</dbReference>
<dbReference type="GO" id="GO:0000175">
    <property type="term" value="F:3'-5'-RNA exonuclease activity"/>
    <property type="evidence" value="ECO:0007669"/>
    <property type="project" value="TreeGrafter"/>
</dbReference>
<protein>
    <submittedName>
        <fullName evidence="2">Exoribonuclease-2</fullName>
    </submittedName>
</protein>
<dbReference type="InterPro" id="IPR036388">
    <property type="entry name" value="WH-like_DNA-bd_sf"/>
</dbReference>
<reference evidence="2" key="1">
    <citation type="submission" date="2019-02" db="EMBL/GenBank/DDBJ databases">
        <authorList>
            <person name="Gruber-Vodicka R. H."/>
            <person name="Seah K. B. B."/>
        </authorList>
    </citation>
    <scope>NUCLEOTIDE SEQUENCE</scope>
    <source>
        <strain evidence="2">BECK_S312</strain>
        <strain evidence="3">BECK_S426</strain>
    </source>
</reference>
<accession>A0A450W015</accession>
<evidence type="ECO:0000259" key="1">
    <source>
        <dbReference type="SMART" id="SM00955"/>
    </source>
</evidence>
<dbReference type="InterPro" id="IPR001900">
    <property type="entry name" value="RNase_II/R"/>
</dbReference>
<dbReference type="SUPFAM" id="SSF50249">
    <property type="entry name" value="Nucleic acid-binding proteins"/>
    <property type="match status" value="2"/>
</dbReference>
<dbReference type="InterPro" id="IPR050180">
    <property type="entry name" value="RNR_Ribonuclease"/>
</dbReference>
<dbReference type="PANTHER" id="PTHR23355:SF42">
    <property type="entry name" value="RIBONUCLEASE II, CHLOROPLASTIC_MITOCHONDRIAL"/>
    <property type="match status" value="1"/>
</dbReference>
<organism evidence="2">
    <name type="scientific">Candidatus Kentrum sp. LPFa</name>
    <dbReference type="NCBI Taxonomy" id="2126335"/>
    <lineage>
        <taxon>Bacteria</taxon>
        <taxon>Pseudomonadati</taxon>
        <taxon>Pseudomonadota</taxon>
        <taxon>Gammaproteobacteria</taxon>
        <taxon>Candidatus Kentrum</taxon>
    </lineage>
</organism>
<dbReference type="EMBL" id="CAADFM010000037">
    <property type="protein sequence ID" value="VFK10398.1"/>
    <property type="molecule type" value="Genomic_DNA"/>
</dbReference>